<feature type="domain" description="DUF418" evidence="3">
    <location>
        <begin position="250"/>
        <end position="330"/>
    </location>
</feature>
<dbReference type="Pfam" id="PF04235">
    <property type="entry name" value="DUF418"/>
    <property type="match status" value="2"/>
</dbReference>
<sequence length="457" mass="48808">MPQTRTPDPSPTAPRVARAERALAPDLTRGAMLLFIALANAGNCAFAGEPGLDPRPHGPGRVLNFLLTMLVNNRAYPVFGLMFGYGLVQLARSRSASTGYPTTSAGGFTAVAGGGLASARRRILLQRNTALVVFGFAHGTLLYFGDFLGAYGIVGILATLVILPRGDRFHRIVLWLWLLQTVDALIFSLRMLWLWAGDDSTTVSTITNRTDPSLAAHSYGRSLLDRLQEWPVHTATVLPFIIIVWLGIWAARRRLLEEPAAHRTLLRRVAFSGLAISLLGGLPYALVSAGALHVNTATVDAMSWVHAITGEYGGVAYAALFGLLVARLTATPNHRPSQPGNAAAAAGTIRGTSTSTSTSGVGDSVIGAVAALGRRSLSGYLFQSCVWLMLFSRWALDLGGSTYVALSCAFVTWTVSVLAARRMDARGRRGPAETLLRRAYHRPPATLDAPAVPSVAR</sequence>
<dbReference type="RefSeq" id="WP_248825312.1">
    <property type="nucleotide sequence ID" value="NZ_JALKFT010000013.1"/>
</dbReference>
<feature type="transmembrane region" description="Helical" evidence="2">
    <location>
        <begin position="312"/>
        <end position="330"/>
    </location>
</feature>
<dbReference type="Proteomes" id="UP001201873">
    <property type="component" value="Unassembled WGS sequence"/>
</dbReference>
<evidence type="ECO:0000256" key="2">
    <source>
        <dbReference type="SAM" id="Phobius"/>
    </source>
</evidence>
<keyword evidence="2" id="KW-1133">Transmembrane helix</keyword>
<feature type="transmembrane region" description="Helical" evidence="2">
    <location>
        <begin position="62"/>
        <end position="88"/>
    </location>
</feature>
<keyword evidence="5" id="KW-1185">Reference proteome</keyword>
<dbReference type="InterPro" id="IPR052529">
    <property type="entry name" value="Bact_Transport_Assoc"/>
</dbReference>
<organism evidence="4 5">
    <name type="scientific">Frankia umida</name>
    <dbReference type="NCBI Taxonomy" id="573489"/>
    <lineage>
        <taxon>Bacteria</taxon>
        <taxon>Bacillati</taxon>
        <taxon>Actinomycetota</taxon>
        <taxon>Actinomycetes</taxon>
        <taxon>Frankiales</taxon>
        <taxon>Frankiaceae</taxon>
        <taxon>Frankia</taxon>
    </lineage>
</organism>
<protein>
    <submittedName>
        <fullName evidence="4">DUF418 domain-containing protein</fullName>
    </submittedName>
</protein>
<feature type="transmembrane region" description="Helical" evidence="2">
    <location>
        <begin position="269"/>
        <end position="292"/>
    </location>
</feature>
<comment type="caution">
    <text evidence="4">The sequence shown here is derived from an EMBL/GenBank/DDBJ whole genome shotgun (WGS) entry which is preliminary data.</text>
</comment>
<feature type="transmembrane region" description="Helical" evidence="2">
    <location>
        <begin position="230"/>
        <end position="248"/>
    </location>
</feature>
<dbReference type="InterPro" id="IPR007349">
    <property type="entry name" value="DUF418"/>
</dbReference>
<evidence type="ECO:0000313" key="5">
    <source>
        <dbReference type="Proteomes" id="UP001201873"/>
    </source>
</evidence>
<feature type="transmembrane region" description="Helical" evidence="2">
    <location>
        <begin position="140"/>
        <end position="163"/>
    </location>
</feature>
<feature type="region of interest" description="Disordered" evidence="1">
    <location>
        <begin position="333"/>
        <end position="360"/>
    </location>
</feature>
<feature type="compositionally biased region" description="Low complexity" evidence="1">
    <location>
        <begin position="342"/>
        <end position="360"/>
    </location>
</feature>
<dbReference type="EMBL" id="JALKFT010000013">
    <property type="protein sequence ID" value="MCK9877013.1"/>
    <property type="molecule type" value="Genomic_DNA"/>
</dbReference>
<accession>A0ABT0JZP9</accession>
<evidence type="ECO:0000313" key="4">
    <source>
        <dbReference type="EMBL" id="MCK9877013.1"/>
    </source>
</evidence>
<feature type="transmembrane region" description="Helical" evidence="2">
    <location>
        <begin position="377"/>
        <end position="396"/>
    </location>
</feature>
<name>A0ABT0JZP9_9ACTN</name>
<evidence type="ECO:0000259" key="3">
    <source>
        <dbReference type="Pfam" id="PF04235"/>
    </source>
</evidence>
<feature type="domain" description="DUF418" evidence="3">
    <location>
        <begin position="365"/>
        <end position="440"/>
    </location>
</feature>
<gene>
    <name evidence="4" type="ORF">MXD59_14735</name>
</gene>
<evidence type="ECO:0000256" key="1">
    <source>
        <dbReference type="SAM" id="MobiDB-lite"/>
    </source>
</evidence>
<reference evidence="4 5" key="1">
    <citation type="submission" date="2022-04" db="EMBL/GenBank/DDBJ databases">
        <title>Genome diversity in the genus Frankia.</title>
        <authorList>
            <person name="Carlos-Shanley C."/>
            <person name="Hahn D."/>
        </authorList>
    </citation>
    <scope>NUCLEOTIDE SEQUENCE [LARGE SCALE GENOMIC DNA]</scope>
    <source>
        <strain evidence="4 5">Ag45/Mut15</strain>
    </source>
</reference>
<keyword evidence="2" id="KW-0472">Membrane</keyword>
<keyword evidence="2" id="KW-0812">Transmembrane</keyword>
<dbReference type="PANTHER" id="PTHR30590:SF2">
    <property type="entry name" value="INNER MEMBRANE PROTEIN"/>
    <property type="match status" value="1"/>
</dbReference>
<dbReference type="PANTHER" id="PTHR30590">
    <property type="entry name" value="INNER MEMBRANE PROTEIN"/>
    <property type="match status" value="1"/>
</dbReference>
<feature type="transmembrane region" description="Helical" evidence="2">
    <location>
        <begin position="175"/>
        <end position="196"/>
    </location>
</feature>
<feature type="transmembrane region" description="Helical" evidence="2">
    <location>
        <begin position="402"/>
        <end position="420"/>
    </location>
</feature>
<proteinExistence type="predicted"/>